<accession>A0A455T065</accession>
<dbReference type="Pfam" id="PF14502">
    <property type="entry name" value="HTH_41"/>
    <property type="match status" value="1"/>
</dbReference>
<gene>
    <name evidence="3" type="primary">yhfZ</name>
    <name evidence="3" type="ORF">KTA_14150</name>
</gene>
<dbReference type="AlphaFoldDB" id="A0A455T065"/>
<evidence type="ECO:0000313" key="3">
    <source>
        <dbReference type="EMBL" id="BBH93216.1"/>
    </source>
</evidence>
<feature type="domain" description="Uncharacterised protein YhfZ C-terminal" evidence="2">
    <location>
        <begin position="80"/>
        <end position="307"/>
    </location>
</feature>
<dbReference type="InterPro" id="IPR032791">
    <property type="entry name" value="YhfZ_C"/>
</dbReference>
<protein>
    <recommendedName>
        <fullName evidence="4">Transcriptional regulator</fullName>
    </recommendedName>
</protein>
<dbReference type="NCBIfam" id="NF041241">
    <property type="entry name" value="YhfZ_full"/>
    <property type="match status" value="1"/>
</dbReference>
<dbReference type="Gene3D" id="3.40.190.10">
    <property type="entry name" value="Periplasmic binding protein-like II"/>
    <property type="match status" value="2"/>
</dbReference>
<dbReference type="Pfam" id="PF14503">
    <property type="entry name" value="YhfZ_C"/>
    <property type="match status" value="1"/>
</dbReference>
<organism evidence="3">
    <name type="scientific">Thermogemmatispora argillosa</name>
    <dbReference type="NCBI Taxonomy" id="2045280"/>
    <lineage>
        <taxon>Bacteria</taxon>
        <taxon>Bacillati</taxon>
        <taxon>Chloroflexota</taxon>
        <taxon>Ktedonobacteria</taxon>
        <taxon>Thermogemmatisporales</taxon>
        <taxon>Thermogemmatisporaceae</taxon>
        <taxon>Thermogemmatispora</taxon>
    </lineage>
</organism>
<proteinExistence type="predicted"/>
<sequence>MVLPEAEDFLSQTGKVTLGLARLLLNYRQGERLPRMVDVARRLRAGNGTVQEAFSYLTRAGAIVVAAHGSQGSILEQVNYPLLWRYAGNEWIIGSMPLPYTLRYEGLATALYDQLEASGLPFNMTYQRGSLSRAEMVRQGHYHYAVMSLLAAEHLAERHPELAIVASLPPGSYVSEHVLISRLPREQIRRVGVDQTSLDEILLTAEEFRERSDWESVPARRLQVLDLLREGQFDAIIWNREGVGNLPSDLLLLPLQGDHRLRTLATQAAIVALRDAPVYQVLTSIFAPEAITSAQQEVLNQRRLPRY</sequence>
<feature type="domain" description="YhfZ helix-turn-helix" evidence="1">
    <location>
        <begin position="28"/>
        <end position="75"/>
    </location>
</feature>
<reference evidence="3" key="1">
    <citation type="submission" date="2018-12" db="EMBL/GenBank/DDBJ databases">
        <title>Novel natural products biosynthetic potential of the class Ktedonobacteria.</title>
        <authorList>
            <person name="Zheng Y."/>
            <person name="Saitou A."/>
            <person name="Wang C.M."/>
            <person name="Toyoda A."/>
            <person name="Minakuchi Y."/>
            <person name="Sekiguchi Y."/>
            <person name="Ueda K."/>
            <person name="Takano H."/>
            <person name="Sakai Y."/>
            <person name="Yokota A."/>
            <person name="Yabe S."/>
        </authorList>
    </citation>
    <scope>NUCLEOTIDE SEQUENCE</scope>
    <source>
        <strain evidence="3">A3-2</strain>
    </source>
</reference>
<dbReference type="InterPro" id="IPR041444">
    <property type="entry name" value="HTH_41"/>
</dbReference>
<evidence type="ECO:0000259" key="2">
    <source>
        <dbReference type="Pfam" id="PF14503"/>
    </source>
</evidence>
<dbReference type="SUPFAM" id="SSF53850">
    <property type="entry name" value="Periplasmic binding protein-like II"/>
    <property type="match status" value="1"/>
</dbReference>
<dbReference type="EMBL" id="AP019377">
    <property type="protein sequence ID" value="BBH93216.1"/>
    <property type="molecule type" value="Genomic_DNA"/>
</dbReference>
<evidence type="ECO:0000259" key="1">
    <source>
        <dbReference type="Pfam" id="PF14502"/>
    </source>
</evidence>
<evidence type="ECO:0008006" key="4">
    <source>
        <dbReference type="Google" id="ProtNLM"/>
    </source>
</evidence>
<name>A0A455T065_9CHLR</name>